<feature type="compositionally biased region" description="Basic and acidic residues" evidence="10">
    <location>
        <begin position="919"/>
        <end position="933"/>
    </location>
</feature>
<feature type="compositionally biased region" description="Basic and acidic residues" evidence="10">
    <location>
        <begin position="965"/>
        <end position="977"/>
    </location>
</feature>
<evidence type="ECO:0000256" key="6">
    <source>
        <dbReference type="ARBA" id="ARBA00022692"/>
    </source>
</evidence>
<evidence type="ECO:0000256" key="4">
    <source>
        <dbReference type="ARBA" id="ARBA00022676"/>
    </source>
</evidence>
<feature type="transmembrane region" description="Helical" evidence="11">
    <location>
        <begin position="720"/>
        <end position="740"/>
    </location>
</feature>
<dbReference type="EMBL" id="CAMPGE010007251">
    <property type="protein sequence ID" value="CAI2366172.1"/>
    <property type="molecule type" value="Genomic_DNA"/>
</dbReference>
<evidence type="ECO:0000256" key="7">
    <source>
        <dbReference type="ARBA" id="ARBA00022989"/>
    </source>
</evidence>
<accession>A0AAD1UGC9</accession>
<gene>
    <name evidence="12" type="ORF">ECRASSUSDP1_LOCUS7443</name>
</gene>
<dbReference type="PANTHER" id="PTHR22914">
    <property type="entry name" value="CHITIN SYNTHASE"/>
    <property type="match status" value="1"/>
</dbReference>
<feature type="transmembrane region" description="Helical" evidence="11">
    <location>
        <begin position="637"/>
        <end position="656"/>
    </location>
</feature>
<keyword evidence="3" id="KW-1003">Cell membrane</keyword>
<keyword evidence="7 11" id="KW-1133">Transmembrane helix</keyword>
<reference evidence="12" key="1">
    <citation type="submission" date="2023-07" db="EMBL/GenBank/DDBJ databases">
        <authorList>
            <consortium name="AG Swart"/>
            <person name="Singh M."/>
            <person name="Singh A."/>
            <person name="Seah K."/>
            <person name="Emmerich C."/>
        </authorList>
    </citation>
    <scope>NUCLEOTIDE SEQUENCE</scope>
    <source>
        <strain evidence="12">DP1</strain>
    </source>
</reference>
<evidence type="ECO:0000313" key="12">
    <source>
        <dbReference type="EMBL" id="CAI2366172.1"/>
    </source>
</evidence>
<dbReference type="GO" id="GO:0004100">
    <property type="term" value="F:chitin synthase activity"/>
    <property type="evidence" value="ECO:0007669"/>
    <property type="project" value="UniProtKB-EC"/>
</dbReference>
<feature type="region of interest" description="Disordered" evidence="10">
    <location>
        <begin position="883"/>
        <end position="999"/>
    </location>
</feature>
<feature type="transmembrane region" description="Helical" evidence="11">
    <location>
        <begin position="577"/>
        <end position="598"/>
    </location>
</feature>
<name>A0AAD1UGC9_EUPCR</name>
<feature type="transmembrane region" description="Helical" evidence="11">
    <location>
        <begin position="470"/>
        <end position="486"/>
    </location>
</feature>
<feature type="transmembrane region" description="Helical" evidence="11">
    <location>
        <begin position="694"/>
        <end position="713"/>
    </location>
</feature>
<keyword evidence="4" id="KW-0328">Glycosyltransferase</keyword>
<evidence type="ECO:0000313" key="13">
    <source>
        <dbReference type="Proteomes" id="UP001295684"/>
    </source>
</evidence>
<feature type="transmembrane region" description="Helical" evidence="11">
    <location>
        <begin position="551"/>
        <end position="570"/>
    </location>
</feature>
<dbReference type="PANTHER" id="PTHR22914:SF9">
    <property type="entry name" value="CHITIN SYNTHASE 1"/>
    <property type="match status" value="1"/>
</dbReference>
<protein>
    <recommendedName>
        <fullName evidence="2">chitin synthase</fullName>
        <ecNumber evidence="2">2.4.1.16</ecNumber>
    </recommendedName>
</protein>
<dbReference type="GO" id="GO:0071555">
    <property type="term" value="P:cell wall organization"/>
    <property type="evidence" value="ECO:0007669"/>
    <property type="project" value="UniProtKB-KW"/>
</dbReference>
<feature type="transmembrane region" description="Helical" evidence="11">
    <location>
        <begin position="604"/>
        <end position="625"/>
    </location>
</feature>
<feature type="transmembrane region" description="Helical" evidence="11">
    <location>
        <begin position="498"/>
        <end position="524"/>
    </location>
</feature>
<feature type="region of interest" description="Disordered" evidence="10">
    <location>
        <begin position="767"/>
        <end position="851"/>
    </location>
</feature>
<proteinExistence type="predicted"/>
<dbReference type="Proteomes" id="UP001295684">
    <property type="component" value="Unassembled WGS sequence"/>
</dbReference>
<dbReference type="InterPro" id="IPR029044">
    <property type="entry name" value="Nucleotide-diphossugar_trans"/>
</dbReference>
<evidence type="ECO:0000256" key="3">
    <source>
        <dbReference type="ARBA" id="ARBA00022475"/>
    </source>
</evidence>
<dbReference type="GO" id="GO:0006031">
    <property type="term" value="P:chitin biosynthetic process"/>
    <property type="evidence" value="ECO:0007669"/>
    <property type="project" value="TreeGrafter"/>
</dbReference>
<comment type="caution">
    <text evidence="12">The sequence shown here is derived from an EMBL/GenBank/DDBJ whole genome shotgun (WGS) entry which is preliminary data.</text>
</comment>
<keyword evidence="8 11" id="KW-0472">Membrane</keyword>
<comment type="subcellular location">
    <subcellularLocation>
        <location evidence="1">Cell membrane</location>
        <topology evidence="1">Multi-pass membrane protein</topology>
    </subcellularLocation>
</comment>
<organism evidence="12 13">
    <name type="scientific">Euplotes crassus</name>
    <dbReference type="NCBI Taxonomy" id="5936"/>
    <lineage>
        <taxon>Eukaryota</taxon>
        <taxon>Sar</taxon>
        <taxon>Alveolata</taxon>
        <taxon>Ciliophora</taxon>
        <taxon>Intramacronucleata</taxon>
        <taxon>Spirotrichea</taxon>
        <taxon>Hypotrichia</taxon>
        <taxon>Euplotida</taxon>
        <taxon>Euplotidae</taxon>
        <taxon>Moneuplotes</taxon>
    </lineage>
</organism>
<keyword evidence="9" id="KW-0961">Cell wall biogenesis/degradation</keyword>
<sequence>MADEEDPNVTTEQIALIERPQYGRHVEYTSLVCIEEHGRRVEGEESKSRLMTYVGDPQAQMMKYSELAHVEKSGGIIADQSRRGMHHMFCITMYNEPYIQILQSLAGIYRAYFELLEINKNKYEDKISVCIICDGYPIFTKGQEGMDNWERYEKAGMYDNDISNNYWKINQEREGNKKHDNFEYSKVPSLSKLENDSKSIADITLETKNIAHCYSKSMRFGDFLNGLSVQEQQGFKIDSLAIDDFLYGDDEETNIKTRRFFSMPIDVHLVVKHFNRGKIESHLWFFKGFCNTVQPTLATIIDAGTIPLWNSLSRMSIFMELNYNTGACCGEIEVMLNDKHDDGKEVTFFESILLRSQYVEYKLSHYLDKSAESLFGYISVLPGAYSMFRWQCIEGVPLNEFLKGTIISDPSRPYPSCSEGNKFLAEDRIMPLEIISKEGYPFLIRYVPGCKAYTDAPSDLKVLIKQRRRWFNGSLFATLYVLCHPLRICRRSGKLRALFYWLFFIYMAINTLAGLLIVGLYYAAYSIFLRSVFSDAKCPDFTKTANILENVYLIFVLLTLILSTCVRLEWCDQFFKAVAVFMGLFSVLMSVAVFISVINLELNYKVYIAVGGVICTYILPMIFNFRRLKFLNFVKGTFYIFFMTPTYINIMTIYAISNIHDVTWGSRGSGDGSKIESKRDKAQRIDYENFRCNWLVVWLLANITTGWCVVFFSREDQTEYLFLVILALGGIVALKIIFSVCYEIRFWCKNVKMRKRIRLDMKAHGMRFDTDTNGNRDTQEIEPTNGPRPNERQNKESNESSEEKPVPDNGQPRPSISQSNQDDSSSSKENSDESSEEADGGHFRNSSKKNVFVKKGISEILYEEEKQHAFATEYHEYRDNFNSKMDSSVKSGKDMSKVSEAFSDNSMLASPVYRKKKSRLEEKKIDQNERTRGDQTSNASGAIETNQRPSPDSSEFSEIESNIDDLSRPDIGIRDSGDESGEDSNPRGTFRKHGSKRKR</sequence>
<feature type="compositionally biased region" description="Basic and acidic residues" evidence="10">
    <location>
        <begin position="789"/>
        <end position="806"/>
    </location>
</feature>
<evidence type="ECO:0000256" key="5">
    <source>
        <dbReference type="ARBA" id="ARBA00022679"/>
    </source>
</evidence>
<feature type="compositionally biased region" description="Low complexity" evidence="10">
    <location>
        <begin position="815"/>
        <end position="824"/>
    </location>
</feature>
<evidence type="ECO:0000256" key="1">
    <source>
        <dbReference type="ARBA" id="ARBA00004651"/>
    </source>
</evidence>
<evidence type="ECO:0000256" key="11">
    <source>
        <dbReference type="SAM" id="Phobius"/>
    </source>
</evidence>
<feature type="compositionally biased region" description="Polar residues" evidence="10">
    <location>
        <begin position="934"/>
        <end position="954"/>
    </location>
</feature>
<dbReference type="EC" id="2.4.1.16" evidence="2"/>
<evidence type="ECO:0000256" key="10">
    <source>
        <dbReference type="SAM" id="MobiDB-lite"/>
    </source>
</evidence>
<feature type="compositionally biased region" description="Basic residues" evidence="10">
    <location>
        <begin position="989"/>
        <end position="999"/>
    </location>
</feature>
<dbReference type="InterPro" id="IPR004835">
    <property type="entry name" value="Chitin_synth"/>
</dbReference>
<evidence type="ECO:0000256" key="8">
    <source>
        <dbReference type="ARBA" id="ARBA00023136"/>
    </source>
</evidence>
<dbReference type="AlphaFoldDB" id="A0AAD1UGC9"/>
<keyword evidence="5" id="KW-0808">Transferase</keyword>
<keyword evidence="13" id="KW-1185">Reference proteome</keyword>
<dbReference type="SUPFAM" id="SSF53448">
    <property type="entry name" value="Nucleotide-diphospho-sugar transferases"/>
    <property type="match status" value="1"/>
</dbReference>
<dbReference type="Pfam" id="PF01644">
    <property type="entry name" value="Chitin_synth_1"/>
    <property type="match status" value="1"/>
</dbReference>
<evidence type="ECO:0000256" key="2">
    <source>
        <dbReference type="ARBA" id="ARBA00012543"/>
    </source>
</evidence>
<evidence type="ECO:0000256" key="9">
    <source>
        <dbReference type="ARBA" id="ARBA00023316"/>
    </source>
</evidence>
<dbReference type="GO" id="GO:0005886">
    <property type="term" value="C:plasma membrane"/>
    <property type="evidence" value="ECO:0007669"/>
    <property type="project" value="UniProtKB-SubCell"/>
</dbReference>
<keyword evidence="6 11" id="KW-0812">Transmembrane</keyword>